<dbReference type="Ensembl" id="ENSMZET00005029071.1">
    <property type="protein sequence ID" value="ENSMZEP00005028175.1"/>
    <property type="gene ID" value="ENSMZEG00005021018.1"/>
</dbReference>
<dbReference type="SUPFAM" id="SSF56672">
    <property type="entry name" value="DNA/RNA polymerases"/>
    <property type="match status" value="1"/>
</dbReference>
<dbReference type="SUPFAM" id="SSF50630">
    <property type="entry name" value="Acid proteases"/>
    <property type="match status" value="1"/>
</dbReference>
<organism evidence="2 3">
    <name type="scientific">Maylandia zebra</name>
    <name type="common">zebra mbuna</name>
    <dbReference type="NCBI Taxonomy" id="106582"/>
    <lineage>
        <taxon>Eukaryota</taxon>
        <taxon>Metazoa</taxon>
        <taxon>Chordata</taxon>
        <taxon>Craniata</taxon>
        <taxon>Vertebrata</taxon>
        <taxon>Euteleostomi</taxon>
        <taxon>Actinopterygii</taxon>
        <taxon>Neopterygii</taxon>
        <taxon>Teleostei</taxon>
        <taxon>Neoteleostei</taxon>
        <taxon>Acanthomorphata</taxon>
        <taxon>Ovalentaria</taxon>
        <taxon>Cichlomorphae</taxon>
        <taxon>Cichliformes</taxon>
        <taxon>Cichlidae</taxon>
        <taxon>African cichlids</taxon>
        <taxon>Pseudocrenilabrinae</taxon>
        <taxon>Haplochromini</taxon>
        <taxon>Maylandia</taxon>
        <taxon>Maylandia zebra complex</taxon>
    </lineage>
</organism>
<dbReference type="Pfam" id="PF24626">
    <property type="entry name" value="SH3_Tf2-1"/>
    <property type="match status" value="1"/>
</dbReference>
<evidence type="ECO:0000313" key="3">
    <source>
        <dbReference type="Proteomes" id="UP000265160"/>
    </source>
</evidence>
<proteinExistence type="predicted"/>
<dbReference type="InterPro" id="IPR043502">
    <property type="entry name" value="DNA/RNA_pol_sf"/>
</dbReference>
<dbReference type="PANTHER" id="PTHR15503">
    <property type="entry name" value="LDOC1 RELATED"/>
    <property type="match status" value="1"/>
</dbReference>
<feature type="domain" description="Tf2-1-like SH3-like" evidence="1">
    <location>
        <begin position="499"/>
        <end position="559"/>
    </location>
</feature>
<reference evidence="2" key="1">
    <citation type="submission" date="2025-08" db="UniProtKB">
        <authorList>
            <consortium name="Ensembl"/>
        </authorList>
    </citation>
    <scope>IDENTIFICATION</scope>
</reference>
<dbReference type="Proteomes" id="UP000265160">
    <property type="component" value="Unplaced"/>
</dbReference>
<dbReference type="InterPro" id="IPR032567">
    <property type="entry name" value="RTL1-rel"/>
</dbReference>
<accession>A0A3P9D0K7</accession>
<reference evidence="2" key="2">
    <citation type="submission" date="2025-09" db="UniProtKB">
        <authorList>
            <consortium name="Ensembl"/>
        </authorList>
    </citation>
    <scope>IDENTIFICATION</scope>
</reference>
<dbReference type="PANTHER" id="PTHR15503:SF36">
    <property type="entry name" value="RETROTRANSPOSON GAG-LIKE PROTEIN 5"/>
    <property type="match status" value="1"/>
</dbReference>
<name>A0A3P9D0K7_9CICH</name>
<dbReference type="Pfam" id="PF08284">
    <property type="entry name" value="RVP_2"/>
    <property type="match status" value="1"/>
</dbReference>
<dbReference type="Gene3D" id="2.40.70.10">
    <property type="entry name" value="Acid Proteases"/>
    <property type="match status" value="1"/>
</dbReference>
<dbReference type="STRING" id="106582.ENSMZEP00005028175"/>
<dbReference type="CDD" id="cd00303">
    <property type="entry name" value="retropepsin_like"/>
    <property type="match status" value="1"/>
</dbReference>
<protein>
    <recommendedName>
        <fullName evidence="1">Tf2-1-like SH3-like domain-containing protein</fullName>
    </recommendedName>
</protein>
<keyword evidence="3" id="KW-1185">Reference proteome</keyword>
<dbReference type="Gene3D" id="3.10.10.10">
    <property type="entry name" value="HIV Type 1 Reverse Transcriptase, subunit A, domain 1"/>
    <property type="match status" value="1"/>
</dbReference>
<dbReference type="InterPro" id="IPR021109">
    <property type="entry name" value="Peptidase_aspartic_dom_sf"/>
</dbReference>
<dbReference type="InterPro" id="IPR056924">
    <property type="entry name" value="SH3_Tf2-1"/>
</dbReference>
<dbReference type="GeneTree" id="ENSGT01120000272150"/>
<sequence length="596" mass="66234">MDSADSNPVQRELSVQGEVLDRHESMMKHIMTEQLAMRQVLADLQGMLLTAPRTSAKNPQPTPSVSAAAACPLPPSPGFLMQCSLIFRQQTQGYGSDCAKITLMVEYFLTKFRCVFDKGTDTDGAANHLFTLKQGRKSVADFSMDFWILAEETGWAENALRGAFLNCLNEEIKRELATKELPDTLSALINMCIQLDNHMREFGRQVQLMQLGWARFSTSHRRRRQCTGESSKRIRPPVAVGILASATANSVPHLSCPAKLIFHSLTHPCTVLIDSGAEQSFVDESLALKLALPIVPFPEPLQVSALDDSPLTMVTHRTQTITLTLSGNHSEQLSLFLFKSPDAPLLLGYPWLQQHNPQIDWAKGRISGWSSQCHALCLRSATLGAAVANPVEPVEPLDFSGVPPEYHNLAQIFSKVKASSLPPHRPYDCGIDLIPGTPLPTSGGFFFVEKKDKMLRPCIDFRGLNKITIKNKYPLPLTAEQNKRLADRRRTPEPDYQVGQQVWLSTKHIPLRTESKKLAPRFIGPFPIQAVLNPVTVRLSLPRNMRTHNVFYVSQVRPVRTSPLCLPPRTPPPAWIINAAPAYSITSAAVTASRFW</sequence>
<evidence type="ECO:0000313" key="2">
    <source>
        <dbReference type="Ensembl" id="ENSMZEP00005028175.1"/>
    </source>
</evidence>
<evidence type="ECO:0000259" key="1">
    <source>
        <dbReference type="Pfam" id="PF24626"/>
    </source>
</evidence>
<dbReference type="AlphaFoldDB" id="A0A3P9D0K7"/>